<dbReference type="GO" id="GO:0046872">
    <property type="term" value="F:metal ion binding"/>
    <property type="evidence" value="ECO:0007669"/>
    <property type="project" value="UniProtKB-KW"/>
</dbReference>
<reference evidence="19" key="1">
    <citation type="submission" date="2021-12" db="EMBL/GenBank/DDBJ databases">
        <authorList>
            <person name="King R."/>
        </authorList>
    </citation>
    <scope>NUCLEOTIDE SEQUENCE</scope>
</reference>
<evidence type="ECO:0000256" key="8">
    <source>
        <dbReference type="ARBA" id="ARBA00023002"/>
    </source>
</evidence>
<keyword evidence="7 17" id="KW-1133">Transmembrane helix</keyword>
<keyword evidence="5" id="KW-0001">2Fe-2S</keyword>
<keyword evidence="9" id="KW-0408">Iron</keyword>
<dbReference type="PANTHER" id="PTHR21266:SF32">
    <property type="entry name" value="CHOLESTEROL 7-DESATURASE NVD"/>
    <property type="match status" value="1"/>
</dbReference>
<dbReference type="InterPro" id="IPR036922">
    <property type="entry name" value="Rieske_2Fe-2S_sf"/>
</dbReference>
<dbReference type="EMBL" id="OU963863">
    <property type="protein sequence ID" value="CAH0385431.1"/>
    <property type="molecule type" value="Genomic_DNA"/>
</dbReference>
<dbReference type="GO" id="GO:0008203">
    <property type="term" value="P:cholesterol metabolic process"/>
    <property type="evidence" value="ECO:0007669"/>
    <property type="project" value="InterPro"/>
</dbReference>
<evidence type="ECO:0000256" key="2">
    <source>
        <dbReference type="ARBA" id="ARBA00004370"/>
    </source>
</evidence>
<evidence type="ECO:0000256" key="7">
    <source>
        <dbReference type="ARBA" id="ARBA00022989"/>
    </source>
</evidence>
<accession>A0A9P0A6S4</accession>
<feature type="domain" description="Rieske" evidence="18">
    <location>
        <begin position="121"/>
        <end position="225"/>
    </location>
</feature>
<dbReference type="Gene3D" id="3.90.380.10">
    <property type="entry name" value="Naphthalene 1,2-dioxygenase Alpha Subunit, Chain A, domain 1"/>
    <property type="match status" value="1"/>
</dbReference>
<dbReference type="PROSITE" id="PS51296">
    <property type="entry name" value="RIESKE"/>
    <property type="match status" value="1"/>
</dbReference>
<organism evidence="19 20">
    <name type="scientific">Bemisia tabaci</name>
    <name type="common">Sweetpotato whitefly</name>
    <name type="synonym">Aleurodes tabaci</name>
    <dbReference type="NCBI Taxonomy" id="7038"/>
    <lineage>
        <taxon>Eukaryota</taxon>
        <taxon>Metazoa</taxon>
        <taxon>Ecdysozoa</taxon>
        <taxon>Arthropoda</taxon>
        <taxon>Hexapoda</taxon>
        <taxon>Insecta</taxon>
        <taxon>Pterygota</taxon>
        <taxon>Neoptera</taxon>
        <taxon>Paraneoptera</taxon>
        <taxon>Hemiptera</taxon>
        <taxon>Sternorrhyncha</taxon>
        <taxon>Aleyrodoidea</taxon>
        <taxon>Aleyrodidae</taxon>
        <taxon>Aleyrodinae</taxon>
        <taxon>Bemisia</taxon>
    </lineage>
</organism>
<gene>
    <name evidence="19" type="ORF">BEMITA_LOCUS4657</name>
</gene>
<dbReference type="Proteomes" id="UP001152759">
    <property type="component" value="Chromosome 2"/>
</dbReference>
<evidence type="ECO:0000256" key="14">
    <source>
        <dbReference type="ARBA" id="ARBA00026095"/>
    </source>
</evidence>
<evidence type="ECO:0000256" key="17">
    <source>
        <dbReference type="SAM" id="Phobius"/>
    </source>
</evidence>
<evidence type="ECO:0000256" key="5">
    <source>
        <dbReference type="ARBA" id="ARBA00022714"/>
    </source>
</evidence>
<comment type="pathway">
    <text evidence="3">Hormone biosynthesis.</text>
</comment>
<evidence type="ECO:0000256" key="4">
    <source>
        <dbReference type="ARBA" id="ARBA00022692"/>
    </source>
</evidence>
<sequence length="454" mass="52103">MEGKYLSPVQSDIISNVHVTAEGLLSKLTVAIDSWLPFSLQYFDVTSLPHTSLVALLFLGFVYLIYYLTRPLNIFIDLTGEKSDKFFKLPAKNDSMAKDLLVSRLRRDPDAKKLPLYPNGWFRILESWELGLEKVKYVAALGENFAVFRKSDGKVHVVDAYCPHLGANMGIGGSVKNGCLECPFHGWQFDGETGKCRNIPYAKKIPEFAKVRTWKSVEVNHIIFVWYHADGEEPSYEIQPFADIMDGSYTYKGRFEYLMDAHAEDVFQNFADNEHINCIHAPRMFMTGADLEGSKRKWLSYFTNLTQLTQWELDADLPHKSWGRNEVHIKLFNRITIIKSNVLARNIGPGYIELTQSTSLGNTRYTMCFTPVAPLTLRLTTRLYMRPFTILFGPIALHGLKNAFEEDIMVWNYGKVRAQQNIIKEDGSVAHFRRWYSQFYSKSSPSINCQDTIY</sequence>
<comment type="catalytic activity">
    <reaction evidence="16">
        <text>cholesterol + NADPH + O2 + H(+) = 7-dehydrocholesterol + NADP(+) + 2 H2O</text>
        <dbReference type="Rhea" id="RHEA:45024"/>
        <dbReference type="ChEBI" id="CHEBI:15377"/>
        <dbReference type="ChEBI" id="CHEBI:15378"/>
        <dbReference type="ChEBI" id="CHEBI:15379"/>
        <dbReference type="ChEBI" id="CHEBI:16113"/>
        <dbReference type="ChEBI" id="CHEBI:17759"/>
        <dbReference type="ChEBI" id="CHEBI:57783"/>
        <dbReference type="ChEBI" id="CHEBI:58349"/>
        <dbReference type="EC" id="1.14.19.21"/>
    </reaction>
    <physiologicalReaction direction="left-to-right" evidence="16">
        <dbReference type="Rhea" id="RHEA:45025"/>
    </physiologicalReaction>
</comment>
<keyword evidence="4 17" id="KW-0812">Transmembrane</keyword>
<keyword evidence="6" id="KW-0479">Metal-binding</keyword>
<dbReference type="InterPro" id="IPR050584">
    <property type="entry name" value="Cholesterol_7-desaturase"/>
</dbReference>
<evidence type="ECO:0000256" key="10">
    <source>
        <dbReference type="ARBA" id="ARBA00023014"/>
    </source>
</evidence>
<dbReference type="SUPFAM" id="SSF55961">
    <property type="entry name" value="Bet v1-like"/>
    <property type="match status" value="1"/>
</dbReference>
<evidence type="ECO:0000256" key="12">
    <source>
        <dbReference type="ARBA" id="ARBA00025712"/>
    </source>
</evidence>
<dbReference type="SUPFAM" id="SSF50022">
    <property type="entry name" value="ISP domain"/>
    <property type="match status" value="1"/>
</dbReference>
<dbReference type="EC" id="1.14.19.21" evidence="14"/>
<feature type="transmembrane region" description="Helical" evidence="17">
    <location>
        <begin position="48"/>
        <end position="68"/>
    </location>
</feature>
<proteinExistence type="inferred from homology"/>
<dbReference type="PANTHER" id="PTHR21266">
    <property type="entry name" value="IRON-SULFUR DOMAIN CONTAINING PROTEIN"/>
    <property type="match status" value="1"/>
</dbReference>
<dbReference type="GO" id="GO:0170056">
    <property type="term" value="F:cholesterol 7-desaturase [NAD(P)H] activity"/>
    <property type="evidence" value="ECO:0007669"/>
    <property type="project" value="UniProtKB-EC"/>
</dbReference>
<evidence type="ECO:0000313" key="20">
    <source>
        <dbReference type="Proteomes" id="UP001152759"/>
    </source>
</evidence>
<dbReference type="Pfam" id="PF00355">
    <property type="entry name" value="Rieske"/>
    <property type="match status" value="1"/>
</dbReference>
<evidence type="ECO:0000256" key="11">
    <source>
        <dbReference type="ARBA" id="ARBA00023136"/>
    </source>
</evidence>
<keyword evidence="10" id="KW-0411">Iron-sulfur</keyword>
<evidence type="ECO:0000256" key="1">
    <source>
        <dbReference type="ARBA" id="ARBA00001962"/>
    </source>
</evidence>
<dbReference type="Pfam" id="PF19298">
    <property type="entry name" value="KshA_C"/>
    <property type="match status" value="1"/>
</dbReference>
<comment type="similarity">
    <text evidence="13">Belongs to the cholesterol 7-desaturase family.</text>
</comment>
<dbReference type="AlphaFoldDB" id="A0A9P0A6S4"/>
<evidence type="ECO:0000313" key="19">
    <source>
        <dbReference type="EMBL" id="CAH0385431.1"/>
    </source>
</evidence>
<comment type="catalytic activity">
    <reaction evidence="15">
        <text>cholesterol + NADH + O2 + H(+) = 7-dehydrocholesterol + NAD(+) + 2 H2O</text>
        <dbReference type="Rhea" id="RHEA:51644"/>
        <dbReference type="ChEBI" id="CHEBI:15377"/>
        <dbReference type="ChEBI" id="CHEBI:15378"/>
        <dbReference type="ChEBI" id="CHEBI:15379"/>
        <dbReference type="ChEBI" id="CHEBI:16113"/>
        <dbReference type="ChEBI" id="CHEBI:17759"/>
        <dbReference type="ChEBI" id="CHEBI:57540"/>
        <dbReference type="ChEBI" id="CHEBI:57945"/>
        <dbReference type="EC" id="1.14.19.21"/>
    </reaction>
    <physiologicalReaction direction="left-to-right" evidence="15">
        <dbReference type="Rhea" id="RHEA:51645"/>
    </physiologicalReaction>
</comment>
<dbReference type="GO" id="GO:0005737">
    <property type="term" value="C:cytoplasm"/>
    <property type="evidence" value="ECO:0007669"/>
    <property type="project" value="TreeGrafter"/>
</dbReference>
<keyword evidence="8" id="KW-0560">Oxidoreductase</keyword>
<evidence type="ECO:0000256" key="16">
    <source>
        <dbReference type="ARBA" id="ARBA00049548"/>
    </source>
</evidence>
<dbReference type="GO" id="GO:0051537">
    <property type="term" value="F:2 iron, 2 sulfur cluster binding"/>
    <property type="evidence" value="ECO:0007669"/>
    <property type="project" value="UniProtKB-KW"/>
</dbReference>
<dbReference type="Gene3D" id="2.102.10.10">
    <property type="entry name" value="Rieske [2Fe-2S] iron-sulphur domain"/>
    <property type="match status" value="1"/>
</dbReference>
<keyword evidence="11 17" id="KW-0472">Membrane</keyword>
<evidence type="ECO:0000256" key="9">
    <source>
        <dbReference type="ARBA" id="ARBA00023004"/>
    </source>
</evidence>
<evidence type="ECO:0000256" key="3">
    <source>
        <dbReference type="ARBA" id="ARBA00004972"/>
    </source>
</evidence>
<dbReference type="InterPro" id="IPR017941">
    <property type="entry name" value="Rieske_2Fe-2S"/>
</dbReference>
<evidence type="ECO:0000259" key="18">
    <source>
        <dbReference type="PROSITE" id="PS51296"/>
    </source>
</evidence>
<dbReference type="InterPro" id="IPR045605">
    <property type="entry name" value="KshA-like_C"/>
</dbReference>
<evidence type="ECO:0000256" key="15">
    <source>
        <dbReference type="ARBA" id="ARBA00047853"/>
    </source>
</evidence>
<comment type="subcellular location">
    <subcellularLocation>
        <location evidence="2">Membrane</location>
    </subcellularLocation>
</comment>
<protein>
    <recommendedName>
        <fullName evidence="14">cholesterol 7-desaturase</fullName>
        <ecNumber evidence="14">1.14.19.21</ecNumber>
    </recommendedName>
</protein>
<dbReference type="GO" id="GO:0016020">
    <property type="term" value="C:membrane"/>
    <property type="evidence" value="ECO:0007669"/>
    <property type="project" value="UniProtKB-SubCell"/>
</dbReference>
<keyword evidence="20" id="KW-1185">Reference proteome</keyword>
<evidence type="ECO:0000256" key="6">
    <source>
        <dbReference type="ARBA" id="ARBA00022723"/>
    </source>
</evidence>
<comment type="pathway">
    <text evidence="12">Steroid hormone biosynthesis; dafachronic acid biosynthesis.</text>
</comment>
<comment type="cofactor">
    <cofactor evidence="1">
        <name>Fe cation</name>
        <dbReference type="ChEBI" id="CHEBI:24875"/>
    </cofactor>
</comment>
<name>A0A9P0A6S4_BEMTA</name>
<evidence type="ECO:0000256" key="13">
    <source>
        <dbReference type="ARBA" id="ARBA00025729"/>
    </source>
</evidence>